<feature type="transmembrane region" description="Helical" evidence="1">
    <location>
        <begin position="6"/>
        <end position="26"/>
    </location>
</feature>
<dbReference type="EMBL" id="PNRF01000043">
    <property type="protein sequence ID" value="PMR72602.1"/>
    <property type="molecule type" value="Genomic_DNA"/>
</dbReference>
<keyword evidence="4" id="KW-1185">Reference proteome</keyword>
<keyword evidence="1" id="KW-0812">Transmembrane</keyword>
<sequence length="342" mass="38349">MALAIAWNSFFTLLTVVMAWGTAALWYRLGLASPWRQLVVGLWGVLILGLVTLALQGFRGAALAGQSLALLVLLTWWFRLTPTHDRPWADDVNYLATGEVTGSRLTLHHVRDFDWRTRDDATVRWETRSYDLDRLDSVDMIVSSWGRPGVAHVMVSFGFGGEDFVVFSVEVRRLRGERFSEIGGFFRQYELAIVATDERDAVRLRSNVRGEQVSLFRIAMPRQSMRSLLLAYVEEANQLAKAPRFYNTITANCTTLVFAMVRGIGAGLPLDYRLLVTGRLPSYAFKVGGLWPGYSLAELEIQGRIDQQARDAHDVPGFSRRIRQGVPGWEERGASSGPTPPI</sequence>
<protein>
    <recommendedName>
        <fullName evidence="2">Lnb N-terminal periplasmic domain-containing protein</fullName>
    </recommendedName>
</protein>
<organism evidence="3 4">
    <name type="scientific">Billgrantia endophytica</name>
    <dbReference type="NCBI Taxonomy" id="2033802"/>
    <lineage>
        <taxon>Bacteria</taxon>
        <taxon>Pseudomonadati</taxon>
        <taxon>Pseudomonadota</taxon>
        <taxon>Gammaproteobacteria</taxon>
        <taxon>Oceanospirillales</taxon>
        <taxon>Halomonadaceae</taxon>
        <taxon>Billgrantia</taxon>
    </lineage>
</organism>
<dbReference type="AlphaFoldDB" id="A0A2N7TWP5"/>
<accession>A0A2N7TWP5</accession>
<name>A0A2N7TWP5_9GAMM</name>
<evidence type="ECO:0000313" key="4">
    <source>
        <dbReference type="Proteomes" id="UP000235803"/>
    </source>
</evidence>
<dbReference type="RefSeq" id="WP_102655221.1">
    <property type="nucleotide sequence ID" value="NZ_PNRF01000043.1"/>
</dbReference>
<dbReference type="InterPro" id="IPR025178">
    <property type="entry name" value="Lnb_N"/>
</dbReference>
<evidence type="ECO:0000313" key="3">
    <source>
        <dbReference type="EMBL" id="PMR72602.1"/>
    </source>
</evidence>
<comment type="caution">
    <text evidence="3">The sequence shown here is derived from an EMBL/GenBank/DDBJ whole genome shotgun (WGS) entry which is preliminary data.</text>
</comment>
<dbReference type="Proteomes" id="UP000235803">
    <property type="component" value="Unassembled WGS sequence"/>
</dbReference>
<evidence type="ECO:0000256" key="1">
    <source>
        <dbReference type="SAM" id="Phobius"/>
    </source>
</evidence>
<feature type="transmembrane region" description="Helical" evidence="1">
    <location>
        <begin position="38"/>
        <end position="55"/>
    </location>
</feature>
<gene>
    <name evidence="3" type="ORF">C1H69_20365</name>
</gene>
<proteinExistence type="predicted"/>
<keyword evidence="1" id="KW-0472">Membrane</keyword>
<feature type="domain" description="Lnb N-terminal periplasmic" evidence="2">
    <location>
        <begin position="122"/>
        <end position="276"/>
    </location>
</feature>
<dbReference type="OrthoDB" id="274718at2"/>
<dbReference type="Pfam" id="PF13387">
    <property type="entry name" value="Lnb_N"/>
    <property type="match status" value="1"/>
</dbReference>
<keyword evidence="1" id="KW-1133">Transmembrane helix</keyword>
<evidence type="ECO:0000259" key="2">
    <source>
        <dbReference type="Pfam" id="PF13387"/>
    </source>
</evidence>
<reference evidence="3 4" key="1">
    <citation type="submission" date="2018-01" db="EMBL/GenBank/DDBJ databases">
        <title>Halomonas endophytica sp. nov., isolated from storage liquid in the stems of Populus euphratica.</title>
        <authorList>
            <person name="Chen C."/>
        </authorList>
    </citation>
    <scope>NUCLEOTIDE SEQUENCE [LARGE SCALE GENOMIC DNA]</scope>
    <source>
        <strain evidence="3 4">MC28</strain>
    </source>
</reference>